<evidence type="ECO:0000256" key="1">
    <source>
        <dbReference type="SAM" id="MobiDB-lite"/>
    </source>
</evidence>
<proteinExistence type="predicted"/>
<evidence type="ECO:0000313" key="3">
    <source>
        <dbReference type="Proteomes" id="UP000634136"/>
    </source>
</evidence>
<name>A0A834W1C0_9FABA</name>
<dbReference type="Proteomes" id="UP000634136">
    <property type="component" value="Unassembled WGS sequence"/>
</dbReference>
<accession>A0A834W1C0</accession>
<dbReference type="PANTHER" id="PTHR33356">
    <property type="entry name" value="TIP41-LIKE PROTEIN"/>
    <property type="match status" value="1"/>
</dbReference>
<gene>
    <name evidence="2" type="ORF">G2W53_037576</name>
</gene>
<dbReference type="EMBL" id="JAAIUW010000012">
    <property type="protein sequence ID" value="KAF7805415.1"/>
    <property type="molecule type" value="Genomic_DNA"/>
</dbReference>
<protein>
    <submittedName>
        <fullName evidence="2">Uncharacterized protein</fullName>
    </submittedName>
</protein>
<organism evidence="2 3">
    <name type="scientific">Senna tora</name>
    <dbReference type="NCBI Taxonomy" id="362788"/>
    <lineage>
        <taxon>Eukaryota</taxon>
        <taxon>Viridiplantae</taxon>
        <taxon>Streptophyta</taxon>
        <taxon>Embryophyta</taxon>
        <taxon>Tracheophyta</taxon>
        <taxon>Spermatophyta</taxon>
        <taxon>Magnoliopsida</taxon>
        <taxon>eudicotyledons</taxon>
        <taxon>Gunneridae</taxon>
        <taxon>Pentapetalae</taxon>
        <taxon>rosids</taxon>
        <taxon>fabids</taxon>
        <taxon>Fabales</taxon>
        <taxon>Fabaceae</taxon>
        <taxon>Caesalpinioideae</taxon>
        <taxon>Cassia clade</taxon>
        <taxon>Senna</taxon>
    </lineage>
</organism>
<dbReference type="OrthoDB" id="1709562at2759"/>
<reference evidence="2" key="1">
    <citation type="submission" date="2020-09" db="EMBL/GenBank/DDBJ databases">
        <title>Genome-Enabled Discovery of Anthraquinone Biosynthesis in Senna tora.</title>
        <authorList>
            <person name="Kang S.-H."/>
            <person name="Pandey R.P."/>
            <person name="Lee C.-M."/>
            <person name="Sim J.-S."/>
            <person name="Jeong J.-T."/>
            <person name="Choi B.-S."/>
            <person name="Jung M."/>
            <person name="Ginzburg D."/>
            <person name="Zhao K."/>
            <person name="Won S.Y."/>
            <person name="Oh T.-J."/>
            <person name="Yu Y."/>
            <person name="Kim N.-H."/>
            <person name="Lee O.R."/>
            <person name="Lee T.-H."/>
            <person name="Bashyal P."/>
            <person name="Kim T.-S."/>
            <person name="Lee W.-H."/>
            <person name="Kawkins C."/>
            <person name="Kim C.-K."/>
            <person name="Kim J.S."/>
            <person name="Ahn B.O."/>
            <person name="Rhee S.Y."/>
            <person name="Sohng J.K."/>
        </authorList>
    </citation>
    <scope>NUCLEOTIDE SEQUENCE</scope>
    <source>
        <tissue evidence="2">Leaf</tissue>
    </source>
</reference>
<feature type="region of interest" description="Disordered" evidence="1">
    <location>
        <begin position="77"/>
        <end position="99"/>
    </location>
</feature>
<evidence type="ECO:0000313" key="2">
    <source>
        <dbReference type="EMBL" id="KAF7805415.1"/>
    </source>
</evidence>
<sequence length="210" mass="23660">MFEKMKLHETEHSKYLHAYGNQSFNHSNIRPRPCSNQQLIDQQIRAVQFSRLKQEQFLKPKNTAYRESEAQIPQQIHPKEQIQKKGNGRSLPLSSWKAHQPGSGMRAVFLGSRSGSCGTGVFLPRGTSSPSDSRKKPGKGCSTVLIPARVVQALQLHFEQMAKAGGLPPLNDVLVSNNDGMYSLQKQESRKEPQPANIHKDMMLPPEWTY</sequence>
<dbReference type="PANTHER" id="PTHR33356:SF16">
    <property type="entry name" value="G PATCH DOMAIN PROTEIN"/>
    <property type="match status" value="1"/>
</dbReference>
<comment type="caution">
    <text evidence="2">The sequence shown here is derived from an EMBL/GenBank/DDBJ whole genome shotgun (WGS) entry which is preliminary data.</text>
</comment>
<dbReference type="AlphaFoldDB" id="A0A834W1C0"/>
<keyword evidence="3" id="KW-1185">Reference proteome</keyword>